<evidence type="ECO:0000313" key="2">
    <source>
        <dbReference type="EMBL" id="MFC6663877.1"/>
    </source>
</evidence>
<dbReference type="EMBL" id="JBHSWB010000004">
    <property type="protein sequence ID" value="MFC6663877.1"/>
    <property type="molecule type" value="Genomic_DNA"/>
</dbReference>
<protein>
    <submittedName>
        <fullName evidence="2">Uncharacterized protein</fullName>
    </submittedName>
</protein>
<sequence length="158" mass="16672">MTLPLTTLSAARPVTRAVTPAEAAVLAAVHVARAVYAGHLTDLASVRSLLALGALHCRDTRVGQVVTLSPTGYVLVGQSEHRRTSTSVATNLVYHRAALQLAAARHWTVTVTHSALWSEVTDGERVWWLLTNASSGGPTPATLKTKLAALNAARHRGG</sequence>
<accession>A0ABW1ZVB5</accession>
<name>A0ABW1ZVB5_9DEIO</name>
<reference evidence="3" key="2">
    <citation type="journal article" date="2019" name="Int. J. Syst. Evol. Microbiol.">
        <title>The Global Catalogue of Microorganisms (GCM) 10K type strain sequencing project: providing services to taxonomists for standard genome sequencing and annotation.</title>
        <authorList>
            <consortium name="The Broad Institute Genomics Platform"/>
            <consortium name="The Broad Institute Genome Sequencing Center for Infectious Disease"/>
            <person name="Wu L."/>
            <person name="Ma J."/>
        </authorList>
    </citation>
    <scope>NUCLEOTIDE SEQUENCE [LARGE SCALE GENOMIC DNA]</scope>
    <source>
        <strain evidence="3">CCUG 63830</strain>
    </source>
</reference>
<reference evidence="2" key="1">
    <citation type="journal article" date="2014" name="Int. J. Syst. Evol. Microbiol.">
        <title>Complete genome of a new Firmicutes species belonging to the dominant human colonic microbiota ('Ruminococcus bicirculans') reveals two chromosomes and a selective capacity to utilize plant glucans.</title>
        <authorList>
            <consortium name="NISC Comparative Sequencing Program"/>
            <person name="Wegmann U."/>
            <person name="Louis P."/>
            <person name="Goesmann A."/>
            <person name="Henrissat B."/>
            <person name="Duncan S.H."/>
            <person name="Flint H.J."/>
        </authorList>
    </citation>
    <scope>NUCLEOTIDE SEQUENCE</scope>
    <source>
        <strain evidence="2">NBRC 112888</strain>
    </source>
</reference>
<comment type="caution">
    <text evidence="2">The sequence shown here is derived from an EMBL/GenBank/DDBJ whole genome shotgun (WGS) entry which is preliminary data.</text>
</comment>
<reference evidence="2" key="3">
    <citation type="submission" date="2024-09" db="EMBL/GenBank/DDBJ databases">
        <authorList>
            <person name="Sun Q."/>
            <person name="Mori K."/>
        </authorList>
    </citation>
    <scope>NUCLEOTIDE SEQUENCE</scope>
    <source>
        <strain evidence="2">NBRC 112888</strain>
    </source>
</reference>
<proteinExistence type="predicted"/>
<organism evidence="2 3">
    <name type="scientific">Deinococcus multiflagellatus</name>
    <dbReference type="NCBI Taxonomy" id="1656887"/>
    <lineage>
        <taxon>Bacteria</taxon>
        <taxon>Thermotogati</taxon>
        <taxon>Deinococcota</taxon>
        <taxon>Deinococci</taxon>
        <taxon>Deinococcales</taxon>
        <taxon>Deinococcaceae</taxon>
        <taxon>Deinococcus</taxon>
    </lineage>
</organism>
<dbReference type="RefSeq" id="WP_380059298.1">
    <property type="nucleotide sequence ID" value="NZ_JBHSWB010000004.1"/>
</dbReference>
<dbReference type="Proteomes" id="UP001596317">
    <property type="component" value="Unassembled WGS sequence"/>
</dbReference>
<evidence type="ECO:0000313" key="3">
    <source>
        <dbReference type="Proteomes" id="UP001596317"/>
    </source>
</evidence>
<evidence type="ECO:0000313" key="1">
    <source>
        <dbReference type="EMBL" id="MFC6663631.1"/>
    </source>
</evidence>
<gene>
    <name evidence="1" type="ORF">ACFP90_26830</name>
    <name evidence="2" type="ORF">ACFP90_28190</name>
</gene>
<dbReference type="EMBL" id="JBHSWB010000004">
    <property type="protein sequence ID" value="MFC6663631.1"/>
    <property type="molecule type" value="Genomic_DNA"/>
</dbReference>
<keyword evidence="3" id="KW-1185">Reference proteome</keyword>